<proteinExistence type="predicted"/>
<keyword evidence="1" id="KW-0812">Transmembrane</keyword>
<dbReference type="Proteomes" id="UP000275078">
    <property type="component" value="Unassembled WGS sequence"/>
</dbReference>
<evidence type="ECO:0000313" key="3">
    <source>
        <dbReference type="Proteomes" id="UP000275078"/>
    </source>
</evidence>
<evidence type="ECO:0000256" key="1">
    <source>
        <dbReference type="SAM" id="Phobius"/>
    </source>
</evidence>
<organism evidence="2 3">
    <name type="scientific">Ascobolus immersus RN42</name>
    <dbReference type="NCBI Taxonomy" id="1160509"/>
    <lineage>
        <taxon>Eukaryota</taxon>
        <taxon>Fungi</taxon>
        <taxon>Dikarya</taxon>
        <taxon>Ascomycota</taxon>
        <taxon>Pezizomycotina</taxon>
        <taxon>Pezizomycetes</taxon>
        <taxon>Pezizales</taxon>
        <taxon>Ascobolaceae</taxon>
        <taxon>Ascobolus</taxon>
    </lineage>
</organism>
<keyword evidence="3" id="KW-1185">Reference proteome</keyword>
<accession>A0A3N4IKR3</accession>
<name>A0A3N4IKR3_ASCIM</name>
<reference evidence="2 3" key="1">
    <citation type="journal article" date="2018" name="Nat. Ecol. Evol.">
        <title>Pezizomycetes genomes reveal the molecular basis of ectomycorrhizal truffle lifestyle.</title>
        <authorList>
            <person name="Murat C."/>
            <person name="Payen T."/>
            <person name="Noel B."/>
            <person name="Kuo A."/>
            <person name="Morin E."/>
            <person name="Chen J."/>
            <person name="Kohler A."/>
            <person name="Krizsan K."/>
            <person name="Balestrini R."/>
            <person name="Da Silva C."/>
            <person name="Montanini B."/>
            <person name="Hainaut M."/>
            <person name="Levati E."/>
            <person name="Barry K.W."/>
            <person name="Belfiori B."/>
            <person name="Cichocki N."/>
            <person name="Clum A."/>
            <person name="Dockter R.B."/>
            <person name="Fauchery L."/>
            <person name="Guy J."/>
            <person name="Iotti M."/>
            <person name="Le Tacon F."/>
            <person name="Lindquist E.A."/>
            <person name="Lipzen A."/>
            <person name="Malagnac F."/>
            <person name="Mello A."/>
            <person name="Molinier V."/>
            <person name="Miyauchi S."/>
            <person name="Poulain J."/>
            <person name="Riccioni C."/>
            <person name="Rubini A."/>
            <person name="Sitrit Y."/>
            <person name="Splivallo R."/>
            <person name="Traeger S."/>
            <person name="Wang M."/>
            <person name="Zifcakova L."/>
            <person name="Wipf D."/>
            <person name="Zambonelli A."/>
            <person name="Paolocci F."/>
            <person name="Nowrousian M."/>
            <person name="Ottonello S."/>
            <person name="Baldrian P."/>
            <person name="Spatafora J.W."/>
            <person name="Henrissat B."/>
            <person name="Nagy L.G."/>
            <person name="Aury J.M."/>
            <person name="Wincker P."/>
            <person name="Grigoriev I.V."/>
            <person name="Bonfante P."/>
            <person name="Martin F.M."/>
        </authorList>
    </citation>
    <scope>NUCLEOTIDE SEQUENCE [LARGE SCALE GENOMIC DNA]</scope>
    <source>
        <strain evidence="2 3">RN42</strain>
    </source>
</reference>
<gene>
    <name evidence="2" type="ORF">BJ508DRAFT_302152</name>
</gene>
<dbReference type="AlphaFoldDB" id="A0A3N4IKR3"/>
<feature type="transmembrane region" description="Helical" evidence="1">
    <location>
        <begin position="66"/>
        <end position="86"/>
    </location>
</feature>
<protein>
    <submittedName>
        <fullName evidence="2">Uncharacterized protein</fullName>
    </submittedName>
</protein>
<evidence type="ECO:0000313" key="2">
    <source>
        <dbReference type="EMBL" id="RPA86246.1"/>
    </source>
</evidence>
<dbReference type="EMBL" id="ML119650">
    <property type="protein sequence ID" value="RPA86246.1"/>
    <property type="molecule type" value="Genomic_DNA"/>
</dbReference>
<keyword evidence="1" id="KW-0472">Membrane</keyword>
<sequence length="140" mass="15805">MVPTSEKSVIDQVPEIAPSYYEKTTYSFAMPTKPHKPESQQLPEASKYSSTLELSTASLVTDTLRAIFAGILIFLFVFIFAILYNVATSQASRSMVVNTHYDPCQEGGLWVQTTGRLHPRHLKPERCTQQGILVQPRRHH</sequence>
<keyword evidence="1" id="KW-1133">Transmembrane helix</keyword>